<sequence length="423" mass="46128">MKKNRRNIFIGLSTVIIAVGLVLGFILSNENRNGKDNLETSLNQATKTVAKVNSEEKAIEKSIDNKANMDSKAEMTEVIKENEKKEENIKIEEKVESTEEKKEEVKKKEENTDTSTKKAPTTTVLEKPVTNYVDVSSLNVRSGAGTSYSVVTVVNQGQATTVIETSSNGWSKVKVNNKTGWVSSKYLSTKKPVVTESTSPKETSTSDSKKPTTPTQSTPASSGNVADQLKTIDANQQLILVTTNGSSTSSATIRTFEKDSKGKWTQLLNIAGYIGKKGFATPSAMSEGGKKAPIGKYTIGTAFGRYDNPGTKLPYRKITSDDVWIDDPNSELYNTWQSKSKTQDQWNSAENMNIAAYNYGFVINYNTARTPNKGSAIFFHVSSSYTLGCTGTSQANVISILKWLDPGKNPVIIQTPVSGLGNY</sequence>
<dbReference type="SUPFAM" id="SSF50044">
    <property type="entry name" value="SH3-domain"/>
    <property type="match status" value="1"/>
</dbReference>
<keyword evidence="4" id="KW-1185">Reference proteome</keyword>
<evidence type="ECO:0000313" key="3">
    <source>
        <dbReference type="EMBL" id="MEQ2467849.1"/>
    </source>
</evidence>
<reference evidence="3 4" key="1">
    <citation type="submission" date="2024-03" db="EMBL/GenBank/DDBJ databases">
        <title>Human intestinal bacterial collection.</title>
        <authorList>
            <person name="Pauvert C."/>
            <person name="Hitch T.C.A."/>
            <person name="Clavel T."/>
        </authorList>
    </citation>
    <scope>NUCLEOTIDE SEQUENCE [LARGE SCALE GENOMIC DNA]</scope>
    <source>
        <strain evidence="3 4">CLA-SR-H024</strain>
    </source>
</reference>
<accession>A0ABV1F3A4</accession>
<dbReference type="EMBL" id="JBBMFN010000067">
    <property type="protein sequence ID" value="MEQ2467849.1"/>
    <property type="molecule type" value="Genomic_DNA"/>
</dbReference>
<feature type="region of interest" description="Disordered" evidence="1">
    <location>
        <begin position="190"/>
        <end position="225"/>
    </location>
</feature>
<dbReference type="Pfam" id="PF03734">
    <property type="entry name" value="YkuD"/>
    <property type="match status" value="1"/>
</dbReference>
<dbReference type="InterPro" id="IPR003646">
    <property type="entry name" value="SH3-like_bac-type"/>
</dbReference>
<dbReference type="InterPro" id="IPR005490">
    <property type="entry name" value="LD_TPept_cat_dom"/>
</dbReference>
<feature type="region of interest" description="Disordered" evidence="1">
    <location>
        <begin position="95"/>
        <end position="121"/>
    </location>
</feature>
<feature type="domain" description="SH3b" evidence="2">
    <location>
        <begin position="128"/>
        <end position="191"/>
    </location>
</feature>
<dbReference type="SMART" id="SM00287">
    <property type="entry name" value="SH3b"/>
    <property type="match status" value="1"/>
</dbReference>
<dbReference type="RefSeq" id="WP_349205237.1">
    <property type="nucleotide sequence ID" value="NZ_JBBMFN010000067.1"/>
</dbReference>
<organism evidence="3 4">
    <name type="scientific">Niallia hominis</name>
    <dbReference type="NCBI Taxonomy" id="3133173"/>
    <lineage>
        <taxon>Bacteria</taxon>
        <taxon>Bacillati</taxon>
        <taxon>Bacillota</taxon>
        <taxon>Bacilli</taxon>
        <taxon>Bacillales</taxon>
        <taxon>Bacillaceae</taxon>
        <taxon>Niallia</taxon>
    </lineage>
</organism>
<comment type="caution">
    <text evidence="3">The sequence shown here is derived from an EMBL/GenBank/DDBJ whole genome shotgun (WGS) entry which is preliminary data.</text>
</comment>
<dbReference type="PROSITE" id="PS51781">
    <property type="entry name" value="SH3B"/>
    <property type="match status" value="1"/>
</dbReference>
<feature type="compositionally biased region" description="Basic and acidic residues" evidence="1">
    <location>
        <begin position="95"/>
        <end position="111"/>
    </location>
</feature>
<dbReference type="Pfam" id="PF08239">
    <property type="entry name" value="SH3_3"/>
    <property type="match status" value="1"/>
</dbReference>
<gene>
    <name evidence="3" type="ORF">WMO63_19500</name>
</gene>
<protein>
    <submittedName>
        <fullName evidence="3">SH3 domain-containing protein</fullName>
    </submittedName>
</protein>
<dbReference type="Gene3D" id="2.30.30.40">
    <property type="entry name" value="SH3 Domains"/>
    <property type="match status" value="1"/>
</dbReference>
<proteinExistence type="predicted"/>
<dbReference type="InterPro" id="IPR036028">
    <property type="entry name" value="SH3-like_dom_sf"/>
</dbReference>
<evidence type="ECO:0000256" key="1">
    <source>
        <dbReference type="SAM" id="MobiDB-lite"/>
    </source>
</evidence>
<evidence type="ECO:0000259" key="2">
    <source>
        <dbReference type="PROSITE" id="PS51781"/>
    </source>
</evidence>
<evidence type="ECO:0000313" key="4">
    <source>
        <dbReference type="Proteomes" id="UP001465426"/>
    </source>
</evidence>
<dbReference type="PANTHER" id="PTHR38589">
    <property type="entry name" value="BLR0621 PROTEIN"/>
    <property type="match status" value="1"/>
</dbReference>
<dbReference type="Proteomes" id="UP001465426">
    <property type="component" value="Unassembled WGS sequence"/>
</dbReference>
<dbReference type="PANTHER" id="PTHR38589:SF1">
    <property type="entry name" value="BLR0621 PROTEIN"/>
    <property type="match status" value="1"/>
</dbReference>
<name>A0ABV1F3A4_9BACI</name>
<feature type="compositionally biased region" description="Low complexity" evidence="1">
    <location>
        <begin position="195"/>
        <end position="222"/>
    </location>
</feature>